<keyword evidence="4" id="KW-1185">Reference proteome</keyword>
<dbReference type="SMART" id="SM00674">
    <property type="entry name" value="CENPB"/>
    <property type="match status" value="1"/>
</dbReference>
<dbReference type="PROSITE" id="PS51253">
    <property type="entry name" value="HTH_CENPB"/>
    <property type="match status" value="1"/>
</dbReference>
<protein>
    <submittedName>
        <fullName evidence="3">DDE-domain-containing protein</fullName>
    </submittedName>
</protein>
<dbReference type="InParanoid" id="A0A165NJ59"/>
<dbReference type="GO" id="GO:0005634">
    <property type="term" value="C:nucleus"/>
    <property type="evidence" value="ECO:0007669"/>
    <property type="project" value="TreeGrafter"/>
</dbReference>
<proteinExistence type="predicted"/>
<dbReference type="InterPro" id="IPR009057">
    <property type="entry name" value="Homeodomain-like_sf"/>
</dbReference>
<dbReference type="STRING" id="1314781.A0A165NJ59"/>
<reference evidence="3 4" key="1">
    <citation type="journal article" date="2016" name="Mol. Biol. Evol.">
        <title>Comparative Genomics of Early-Diverging Mushroom-Forming Fungi Provides Insights into the Origins of Lignocellulose Decay Capabilities.</title>
        <authorList>
            <person name="Nagy L.G."/>
            <person name="Riley R."/>
            <person name="Tritt A."/>
            <person name="Adam C."/>
            <person name="Daum C."/>
            <person name="Floudas D."/>
            <person name="Sun H."/>
            <person name="Yadav J.S."/>
            <person name="Pangilinan J."/>
            <person name="Larsson K.H."/>
            <person name="Matsuura K."/>
            <person name="Barry K."/>
            <person name="Labutti K."/>
            <person name="Kuo R."/>
            <person name="Ohm R.A."/>
            <person name="Bhattacharya S.S."/>
            <person name="Shirouzu T."/>
            <person name="Yoshinaga Y."/>
            <person name="Martin F.M."/>
            <person name="Grigoriev I.V."/>
            <person name="Hibbett D.S."/>
        </authorList>
    </citation>
    <scope>NUCLEOTIDE SEQUENCE [LARGE SCALE GENOMIC DNA]</scope>
    <source>
        <strain evidence="3 4">HHB12029</strain>
    </source>
</reference>
<dbReference type="PANTHER" id="PTHR19303">
    <property type="entry name" value="TRANSPOSON"/>
    <property type="match status" value="1"/>
</dbReference>
<dbReference type="GO" id="GO:0003677">
    <property type="term" value="F:DNA binding"/>
    <property type="evidence" value="ECO:0007669"/>
    <property type="project" value="UniProtKB-KW"/>
</dbReference>
<evidence type="ECO:0000256" key="1">
    <source>
        <dbReference type="ARBA" id="ARBA00023125"/>
    </source>
</evidence>
<accession>A0A165NJ59</accession>
<dbReference type="Pfam" id="PF03221">
    <property type="entry name" value="HTH_Tnp_Tc5"/>
    <property type="match status" value="1"/>
</dbReference>
<dbReference type="EMBL" id="KV425898">
    <property type="protein sequence ID" value="KZW00817.1"/>
    <property type="molecule type" value="Genomic_DNA"/>
</dbReference>
<feature type="domain" description="HTH CENPB-type" evidence="2">
    <location>
        <begin position="70"/>
        <end position="144"/>
    </location>
</feature>
<feature type="non-terminal residue" evidence="3">
    <location>
        <position position="437"/>
    </location>
</feature>
<evidence type="ECO:0000259" key="2">
    <source>
        <dbReference type="PROSITE" id="PS51253"/>
    </source>
</evidence>
<dbReference type="OrthoDB" id="2917041at2759"/>
<dbReference type="Proteomes" id="UP000077266">
    <property type="component" value="Unassembled WGS sequence"/>
</dbReference>
<keyword evidence="1" id="KW-0238">DNA-binding</keyword>
<dbReference type="InterPro" id="IPR004875">
    <property type="entry name" value="DDE_SF_endonuclease_dom"/>
</dbReference>
<sequence length="437" mass="48355">MTPGLRVLPAKTLRARARSQKERALRDAAASYRERKALGSTISIRKHAAAKGVSPQRLAELLNGKRQRSEVDAEKSLLGPVEAQQLVDWLVKQADRGFPLTDTQIRALANELIKKLGNVPDTWTGVGADWVRRFRQRYEDQLGRYWAKNLDRTRASGLSAEHVENWFKLLTQCILDDHVPAHRIFAMDESGLLVSLLLQQMVTGGKLPGGKKKSVQHRQGSNNRELVSLITTICADGSALKPTVIFKGSNLMSTWIQDNPLAAHVGMSEKGYANNVIGIKWMKLFEEDSRPSAPNGEKRVLIVDGHGSHLTVEALEFAQEKNIDVLGYPPHTTHALQGLDVVIFSAFKRAYSTAVATFEESTSDRVEKKDVLALIEQPWKTVFTAENIQSAFRKTGVWPVDASVITPEQTAPATATSTRSRFPIATPSPVKVIVDVM</sequence>
<dbReference type="SUPFAM" id="SSF46689">
    <property type="entry name" value="Homeodomain-like"/>
    <property type="match status" value="1"/>
</dbReference>
<dbReference type="PANTHER" id="PTHR19303:SF74">
    <property type="entry name" value="POGO TRANSPOSABLE ELEMENT WITH KRAB DOMAIN"/>
    <property type="match status" value="1"/>
</dbReference>
<name>A0A165NJ59_EXIGL</name>
<dbReference type="AlphaFoldDB" id="A0A165NJ59"/>
<evidence type="ECO:0000313" key="4">
    <source>
        <dbReference type="Proteomes" id="UP000077266"/>
    </source>
</evidence>
<dbReference type="Pfam" id="PF03184">
    <property type="entry name" value="DDE_1"/>
    <property type="match status" value="1"/>
</dbReference>
<organism evidence="3 4">
    <name type="scientific">Exidia glandulosa HHB12029</name>
    <dbReference type="NCBI Taxonomy" id="1314781"/>
    <lineage>
        <taxon>Eukaryota</taxon>
        <taxon>Fungi</taxon>
        <taxon>Dikarya</taxon>
        <taxon>Basidiomycota</taxon>
        <taxon>Agaricomycotina</taxon>
        <taxon>Agaricomycetes</taxon>
        <taxon>Auriculariales</taxon>
        <taxon>Exidiaceae</taxon>
        <taxon>Exidia</taxon>
    </lineage>
</organism>
<evidence type="ECO:0000313" key="3">
    <source>
        <dbReference type="EMBL" id="KZW00817.1"/>
    </source>
</evidence>
<dbReference type="InterPro" id="IPR050863">
    <property type="entry name" value="CenT-Element_Derived"/>
</dbReference>
<gene>
    <name evidence="3" type="ORF">EXIGLDRAFT_603784</name>
</gene>
<dbReference type="InterPro" id="IPR006600">
    <property type="entry name" value="HTH_CenpB_DNA-bd_dom"/>
</dbReference>